<proteinExistence type="predicted"/>
<evidence type="ECO:0000313" key="2">
    <source>
        <dbReference type="Proteomes" id="UP000824142"/>
    </source>
</evidence>
<evidence type="ECO:0000313" key="1">
    <source>
        <dbReference type="EMBL" id="HIU65792.1"/>
    </source>
</evidence>
<dbReference type="EMBL" id="DVNO01000036">
    <property type="protein sequence ID" value="HIU65792.1"/>
    <property type="molecule type" value="Genomic_DNA"/>
</dbReference>
<reference evidence="1" key="1">
    <citation type="submission" date="2020-10" db="EMBL/GenBank/DDBJ databases">
        <authorList>
            <person name="Gilroy R."/>
        </authorList>
    </citation>
    <scope>NUCLEOTIDE SEQUENCE</scope>
    <source>
        <strain evidence="1">CHK136-897</strain>
    </source>
</reference>
<organism evidence="1 2">
    <name type="scientific">Candidatus Enterousia avicola</name>
    <dbReference type="NCBI Taxonomy" id="2840787"/>
    <lineage>
        <taxon>Bacteria</taxon>
        <taxon>Pseudomonadati</taxon>
        <taxon>Pseudomonadota</taxon>
        <taxon>Alphaproteobacteria</taxon>
        <taxon>Candidatus Enterousia</taxon>
    </lineage>
</organism>
<dbReference type="Proteomes" id="UP000824142">
    <property type="component" value="Unassembled WGS sequence"/>
</dbReference>
<accession>A0A9D1MSS3</accession>
<gene>
    <name evidence="1" type="ORF">IAC63_04115</name>
</gene>
<evidence type="ECO:0008006" key="3">
    <source>
        <dbReference type="Google" id="ProtNLM"/>
    </source>
</evidence>
<reference evidence="1" key="2">
    <citation type="journal article" date="2021" name="PeerJ">
        <title>Extensive microbial diversity within the chicken gut microbiome revealed by metagenomics and culture.</title>
        <authorList>
            <person name="Gilroy R."/>
            <person name="Ravi A."/>
            <person name="Getino M."/>
            <person name="Pursley I."/>
            <person name="Horton D.L."/>
            <person name="Alikhan N.F."/>
            <person name="Baker D."/>
            <person name="Gharbi K."/>
            <person name="Hall N."/>
            <person name="Watson M."/>
            <person name="Adriaenssens E.M."/>
            <person name="Foster-Nyarko E."/>
            <person name="Jarju S."/>
            <person name="Secka A."/>
            <person name="Antonio M."/>
            <person name="Oren A."/>
            <person name="Chaudhuri R.R."/>
            <person name="La Ragione R."/>
            <person name="Hildebrand F."/>
            <person name="Pallen M.J."/>
        </authorList>
    </citation>
    <scope>NUCLEOTIDE SEQUENCE</scope>
    <source>
        <strain evidence="1">CHK136-897</strain>
    </source>
</reference>
<sequence>MNCNEFISLMKSHGAKFAPAASMPSITLANTTLQNIRAAMLPKSITDLYMQCSALNLGNGYIFGPTEIKRGNKYPIPSIIDINTKLSGCPSLLGKTVFGRNDLFWFAFDSFGTYFMLDNVTLKQLRKYEDPYKAMSDCLIAGNI</sequence>
<comment type="caution">
    <text evidence="1">The sequence shown here is derived from an EMBL/GenBank/DDBJ whole genome shotgun (WGS) entry which is preliminary data.</text>
</comment>
<protein>
    <recommendedName>
        <fullName evidence="3">SMI1/KNR4 family protein</fullName>
    </recommendedName>
</protein>
<name>A0A9D1MSS3_9PROT</name>
<dbReference type="AlphaFoldDB" id="A0A9D1MSS3"/>